<evidence type="ECO:0000256" key="6">
    <source>
        <dbReference type="SAM" id="Phobius"/>
    </source>
</evidence>
<dbReference type="GO" id="GO:0016020">
    <property type="term" value="C:membrane"/>
    <property type="evidence" value="ECO:0007669"/>
    <property type="project" value="UniProtKB-SubCell"/>
</dbReference>
<evidence type="ECO:0008006" key="12">
    <source>
        <dbReference type="Google" id="ProtNLM"/>
    </source>
</evidence>
<keyword evidence="11" id="KW-1185">Reference proteome</keyword>
<sequence>MKKMFIEHLFLIFLFCGVKLCSSTEYVPVYMWETQNSDHPVSSLQRISENSFKNTLSEKLKSNPFVVVFVEETLSPEDFAQRDVNGKPTFEALRKFLESGNVAYEPSVQNPVGAIKQLGKGVTEISVASLLRNFNVPKDEILIVDLNDAKDDELRTEMLKRHDSDISKIFDKLAEKNENILALYTAHHPSWIIPEEIKHRNARSLLQKSNENAVGENEKQGDNKKGSFITQDESLLLHVVSSPQVSVDGGKTFTNITLTTDEVTPQDNEVLLKLKGDRSYRFVFVFTTDGHWTLSNVMSDDVEYTIPDISVPSQFSYHCFNTTFYNGANTLVLPGVQMQPFLNKSDSIVFGDAFDCVGFTNIPIWTGLVVTLILLSILTFGITMIMDIRTMDRFDDAKGKTITVSVNE</sequence>
<proteinExistence type="inferred from homology"/>
<dbReference type="PANTHER" id="PTHR12471:SF7">
    <property type="entry name" value="V-TYPE PROTON ATPASE SUBUNIT S1"/>
    <property type="match status" value="1"/>
</dbReference>
<dbReference type="InterPro" id="IPR008388">
    <property type="entry name" value="Ac45_acc_su"/>
</dbReference>
<dbReference type="PANTHER" id="PTHR12471">
    <property type="entry name" value="VACUOLAR ATP SYNTHASE SUBUNIT S1"/>
    <property type="match status" value="1"/>
</dbReference>
<dbReference type="InterPro" id="IPR046755">
    <property type="entry name" value="VAS1_LD"/>
</dbReference>
<feature type="domain" description="V-type proton ATPase subunit S1 luminal" evidence="8">
    <location>
        <begin position="242"/>
        <end position="341"/>
    </location>
</feature>
<feature type="chain" id="PRO_5044789965" description="V-type proton ATPase subunit S1" evidence="7">
    <location>
        <begin position="24"/>
        <end position="408"/>
    </location>
</feature>
<protein>
    <recommendedName>
        <fullName evidence="12">V-type proton ATPase subunit S1</fullName>
    </recommendedName>
</protein>
<evidence type="ECO:0000259" key="8">
    <source>
        <dbReference type="Pfam" id="PF05827"/>
    </source>
</evidence>
<feature type="signal peptide" evidence="7">
    <location>
        <begin position="1"/>
        <end position="23"/>
    </location>
</feature>
<evidence type="ECO:0000256" key="5">
    <source>
        <dbReference type="ARBA" id="ARBA00023136"/>
    </source>
</evidence>
<comment type="similarity">
    <text evidence="2">Belongs to the vacuolar ATPase subunit S1 family.</text>
</comment>
<dbReference type="InterPro" id="IPR046756">
    <property type="entry name" value="VAS1/VOA1_TM"/>
</dbReference>
<keyword evidence="3 6" id="KW-0812">Transmembrane</keyword>
<evidence type="ECO:0000256" key="3">
    <source>
        <dbReference type="ARBA" id="ARBA00022692"/>
    </source>
</evidence>
<feature type="domain" description="V-type proton ATPase subunit S1/VOA1 transmembrane" evidence="9">
    <location>
        <begin position="358"/>
        <end position="396"/>
    </location>
</feature>
<dbReference type="AlphaFoldDB" id="A0ABD2P440"/>
<evidence type="ECO:0000256" key="1">
    <source>
        <dbReference type="ARBA" id="ARBA00004167"/>
    </source>
</evidence>
<reference evidence="10 11" key="1">
    <citation type="journal article" date="2021" name="BMC Biol.">
        <title>Horizontally acquired antibacterial genes associated with adaptive radiation of ladybird beetles.</title>
        <authorList>
            <person name="Li H.S."/>
            <person name="Tang X.F."/>
            <person name="Huang Y.H."/>
            <person name="Xu Z.Y."/>
            <person name="Chen M.L."/>
            <person name="Du X.Y."/>
            <person name="Qiu B.Y."/>
            <person name="Chen P.T."/>
            <person name="Zhang W."/>
            <person name="Slipinski A."/>
            <person name="Escalona H.E."/>
            <person name="Waterhouse R.M."/>
            <person name="Zwick A."/>
            <person name="Pang H."/>
        </authorList>
    </citation>
    <scope>NUCLEOTIDE SEQUENCE [LARGE SCALE GENOMIC DNA]</scope>
    <source>
        <strain evidence="10">SYSU2018</strain>
    </source>
</reference>
<evidence type="ECO:0000256" key="2">
    <source>
        <dbReference type="ARBA" id="ARBA00009037"/>
    </source>
</evidence>
<gene>
    <name evidence="10" type="ORF">HHI36_019473</name>
</gene>
<keyword evidence="5 6" id="KW-0472">Membrane</keyword>
<feature type="transmembrane region" description="Helical" evidence="6">
    <location>
        <begin position="364"/>
        <end position="385"/>
    </location>
</feature>
<comment type="subcellular location">
    <subcellularLocation>
        <location evidence="1">Membrane</location>
        <topology evidence="1">Single-pass membrane protein</topology>
    </subcellularLocation>
</comment>
<dbReference type="EMBL" id="JABFTP020000165">
    <property type="protein sequence ID" value="KAL3285365.1"/>
    <property type="molecule type" value="Genomic_DNA"/>
</dbReference>
<organism evidence="10 11">
    <name type="scientific">Cryptolaemus montrouzieri</name>
    <dbReference type="NCBI Taxonomy" id="559131"/>
    <lineage>
        <taxon>Eukaryota</taxon>
        <taxon>Metazoa</taxon>
        <taxon>Ecdysozoa</taxon>
        <taxon>Arthropoda</taxon>
        <taxon>Hexapoda</taxon>
        <taxon>Insecta</taxon>
        <taxon>Pterygota</taxon>
        <taxon>Neoptera</taxon>
        <taxon>Endopterygota</taxon>
        <taxon>Coleoptera</taxon>
        <taxon>Polyphaga</taxon>
        <taxon>Cucujiformia</taxon>
        <taxon>Coccinelloidea</taxon>
        <taxon>Coccinellidae</taxon>
        <taxon>Scymninae</taxon>
        <taxon>Scymnini</taxon>
        <taxon>Cryptolaemus</taxon>
    </lineage>
</organism>
<keyword evidence="7" id="KW-0732">Signal</keyword>
<dbReference type="Pfam" id="PF20520">
    <property type="entry name" value="Ac45-VOA1_TM"/>
    <property type="match status" value="1"/>
</dbReference>
<evidence type="ECO:0000256" key="4">
    <source>
        <dbReference type="ARBA" id="ARBA00022989"/>
    </source>
</evidence>
<name>A0ABD2P440_9CUCU</name>
<evidence type="ECO:0000256" key="7">
    <source>
        <dbReference type="SAM" id="SignalP"/>
    </source>
</evidence>
<keyword evidence="4 6" id="KW-1133">Transmembrane helix</keyword>
<dbReference type="Proteomes" id="UP001516400">
    <property type="component" value="Unassembled WGS sequence"/>
</dbReference>
<comment type="caution">
    <text evidence="10">The sequence shown here is derived from an EMBL/GenBank/DDBJ whole genome shotgun (WGS) entry which is preliminary data.</text>
</comment>
<dbReference type="Pfam" id="PF05827">
    <property type="entry name" value="VAS1_LD"/>
    <property type="match status" value="1"/>
</dbReference>
<evidence type="ECO:0000313" key="10">
    <source>
        <dbReference type="EMBL" id="KAL3285365.1"/>
    </source>
</evidence>
<evidence type="ECO:0000259" key="9">
    <source>
        <dbReference type="Pfam" id="PF20520"/>
    </source>
</evidence>
<accession>A0ABD2P440</accession>
<evidence type="ECO:0000313" key="11">
    <source>
        <dbReference type="Proteomes" id="UP001516400"/>
    </source>
</evidence>